<dbReference type="AlphaFoldDB" id="A0A9P6CK98"/>
<accession>A0A9P6CK98</accession>
<gene>
    <name evidence="1" type="ORF">BDZ94DRAFT_1320473</name>
</gene>
<keyword evidence="2" id="KW-1185">Reference proteome</keyword>
<dbReference type="Gene3D" id="3.40.50.300">
    <property type="entry name" value="P-loop containing nucleotide triphosphate hydrolases"/>
    <property type="match status" value="1"/>
</dbReference>
<comment type="caution">
    <text evidence="1">The sequence shown here is derived from an EMBL/GenBank/DDBJ whole genome shotgun (WGS) entry which is preliminary data.</text>
</comment>
<dbReference type="CDD" id="cd02019">
    <property type="entry name" value="NK"/>
    <property type="match status" value="1"/>
</dbReference>
<organism evidence="1 2">
    <name type="scientific">Collybia nuda</name>
    <dbReference type="NCBI Taxonomy" id="64659"/>
    <lineage>
        <taxon>Eukaryota</taxon>
        <taxon>Fungi</taxon>
        <taxon>Dikarya</taxon>
        <taxon>Basidiomycota</taxon>
        <taxon>Agaricomycotina</taxon>
        <taxon>Agaricomycetes</taxon>
        <taxon>Agaricomycetidae</taxon>
        <taxon>Agaricales</taxon>
        <taxon>Tricholomatineae</taxon>
        <taxon>Clitocybaceae</taxon>
        <taxon>Collybia</taxon>
    </lineage>
</organism>
<evidence type="ECO:0000313" key="1">
    <source>
        <dbReference type="EMBL" id="KAF9465130.1"/>
    </source>
</evidence>
<proteinExistence type="predicted"/>
<dbReference type="EMBL" id="MU150249">
    <property type="protein sequence ID" value="KAF9465130.1"/>
    <property type="molecule type" value="Genomic_DNA"/>
</dbReference>
<sequence length="199" mass="22266">MTEEQKIQVIFVIGNPGAGKSTLVELAGSKPSFWHSIFHGLGGGKQTIRAAPHQSKYTILVDTPAFDAETCPDRRFISDVGTWLDKKYGSKNNVLIGIVFIHKISDNRYSDKFGPLQTVEALAQSLSVKNRISRVVFATSMWSGMQNQESVARANERNNLLKGKWDKTIQNLGVEAHPEIMRFDKSTTSVEQILQYVIR</sequence>
<dbReference type="Proteomes" id="UP000807353">
    <property type="component" value="Unassembled WGS sequence"/>
</dbReference>
<dbReference type="InterPro" id="IPR027417">
    <property type="entry name" value="P-loop_NTPase"/>
</dbReference>
<protein>
    <recommendedName>
        <fullName evidence="3">G domain-containing protein</fullName>
    </recommendedName>
</protein>
<dbReference type="OrthoDB" id="8954335at2759"/>
<dbReference type="SUPFAM" id="SSF52540">
    <property type="entry name" value="P-loop containing nucleoside triphosphate hydrolases"/>
    <property type="match status" value="1"/>
</dbReference>
<reference evidence="1" key="1">
    <citation type="submission" date="2020-11" db="EMBL/GenBank/DDBJ databases">
        <authorList>
            <consortium name="DOE Joint Genome Institute"/>
            <person name="Ahrendt S."/>
            <person name="Riley R."/>
            <person name="Andreopoulos W."/>
            <person name="Labutti K."/>
            <person name="Pangilinan J."/>
            <person name="Ruiz-Duenas F.J."/>
            <person name="Barrasa J.M."/>
            <person name="Sanchez-Garcia M."/>
            <person name="Camarero S."/>
            <person name="Miyauchi S."/>
            <person name="Serrano A."/>
            <person name="Linde D."/>
            <person name="Babiker R."/>
            <person name="Drula E."/>
            <person name="Ayuso-Fernandez I."/>
            <person name="Pacheco R."/>
            <person name="Padilla G."/>
            <person name="Ferreira P."/>
            <person name="Barriuso J."/>
            <person name="Kellner H."/>
            <person name="Castanera R."/>
            <person name="Alfaro M."/>
            <person name="Ramirez L."/>
            <person name="Pisabarro A.G."/>
            <person name="Kuo A."/>
            <person name="Tritt A."/>
            <person name="Lipzen A."/>
            <person name="He G."/>
            <person name="Yan M."/>
            <person name="Ng V."/>
            <person name="Cullen D."/>
            <person name="Martin F."/>
            <person name="Rosso M.-N."/>
            <person name="Henrissat B."/>
            <person name="Hibbett D."/>
            <person name="Martinez A.T."/>
            <person name="Grigoriev I.V."/>
        </authorList>
    </citation>
    <scope>NUCLEOTIDE SEQUENCE</scope>
    <source>
        <strain evidence="1">CBS 247.69</strain>
    </source>
</reference>
<evidence type="ECO:0008006" key="3">
    <source>
        <dbReference type="Google" id="ProtNLM"/>
    </source>
</evidence>
<evidence type="ECO:0000313" key="2">
    <source>
        <dbReference type="Proteomes" id="UP000807353"/>
    </source>
</evidence>
<name>A0A9P6CK98_9AGAR</name>